<evidence type="ECO:0008006" key="4">
    <source>
        <dbReference type="Google" id="ProtNLM"/>
    </source>
</evidence>
<organism evidence="2 3">
    <name type="scientific">Candidatus Berkelbacteria bacterium Gr01-1014_85</name>
    <dbReference type="NCBI Taxonomy" id="2017150"/>
    <lineage>
        <taxon>Bacteria</taxon>
        <taxon>Candidatus Berkelbacteria</taxon>
    </lineage>
</organism>
<evidence type="ECO:0000313" key="2">
    <source>
        <dbReference type="EMBL" id="TSC65575.1"/>
    </source>
</evidence>
<feature type="transmembrane region" description="Helical" evidence="1">
    <location>
        <begin position="767"/>
        <end position="787"/>
    </location>
</feature>
<feature type="transmembrane region" description="Helical" evidence="1">
    <location>
        <begin position="308"/>
        <end position="329"/>
    </location>
</feature>
<feature type="transmembrane region" description="Helical" evidence="1">
    <location>
        <begin position="230"/>
        <end position="249"/>
    </location>
</feature>
<keyword evidence="1" id="KW-0472">Membrane</keyword>
<comment type="caution">
    <text evidence="2">The sequence shown here is derived from an EMBL/GenBank/DDBJ whole genome shotgun (WGS) entry which is preliminary data.</text>
</comment>
<name>A0A554JB42_9BACT</name>
<feature type="transmembrane region" description="Helical" evidence="1">
    <location>
        <begin position="437"/>
        <end position="456"/>
    </location>
</feature>
<accession>A0A554JB42</accession>
<keyword evidence="1" id="KW-1133">Transmembrane helix</keyword>
<reference evidence="2 3" key="1">
    <citation type="submission" date="2017-08" db="EMBL/GenBank/DDBJ databases">
        <title>Mechanisms for carbon and nitrogen cycling indicate functional differentiation within the Candidate Phyla Radiation.</title>
        <authorList>
            <person name="Danczak R.E."/>
            <person name="Johnston M.D."/>
            <person name="Kenah C."/>
            <person name="Slattery M."/>
            <person name="Wrighton K.C."/>
            <person name="Wilkins M.J."/>
        </authorList>
    </citation>
    <scope>NUCLEOTIDE SEQUENCE [LARGE SCALE GENOMIC DNA]</scope>
    <source>
        <strain evidence="2">Gr01-1014_85</strain>
    </source>
</reference>
<feature type="transmembrane region" description="Helical" evidence="1">
    <location>
        <begin position="98"/>
        <end position="116"/>
    </location>
</feature>
<feature type="transmembrane region" description="Helical" evidence="1">
    <location>
        <begin position="397"/>
        <end position="417"/>
    </location>
</feature>
<protein>
    <recommendedName>
        <fullName evidence="4">Membrane protein 6-pyruvoyl-tetrahydropterin synthase-related domain-containing protein</fullName>
    </recommendedName>
</protein>
<keyword evidence="1" id="KW-0812">Transmembrane</keyword>
<dbReference type="EMBL" id="VMFD01000037">
    <property type="protein sequence ID" value="TSC65575.1"/>
    <property type="molecule type" value="Genomic_DNA"/>
</dbReference>
<evidence type="ECO:0000313" key="3">
    <source>
        <dbReference type="Proteomes" id="UP000316253"/>
    </source>
</evidence>
<feature type="transmembrane region" description="Helical" evidence="1">
    <location>
        <begin position="201"/>
        <end position="218"/>
    </location>
</feature>
<dbReference type="AlphaFoldDB" id="A0A554JB42"/>
<feature type="transmembrane region" description="Helical" evidence="1">
    <location>
        <begin position="15"/>
        <end position="40"/>
    </location>
</feature>
<proteinExistence type="predicted"/>
<feature type="transmembrane region" description="Helical" evidence="1">
    <location>
        <begin position="349"/>
        <end position="369"/>
    </location>
</feature>
<dbReference type="Proteomes" id="UP000316253">
    <property type="component" value="Unassembled WGS sequence"/>
</dbReference>
<gene>
    <name evidence="2" type="ORF">CEO22_438</name>
</gene>
<feature type="transmembrane region" description="Helical" evidence="1">
    <location>
        <begin position="123"/>
        <end position="139"/>
    </location>
</feature>
<sequence length="799" mass="90017">MSYWQKQSSVERVELICLCLTALTIIAMVVDWIPAGYILFRGDPIFPLAPLTYAQEQLISYSDKVNLGQDSLRTASFYYQWLQALPELLGASLRTSEIIHLILWQLLPLVTIFNLGRYLVRRFNWPAFSGLAMGWLYIFNQYRVAQIIDNNHLVIYASLPLMTWLWLRTTESRAKPLQLGVWLGLASLMVSSAGTNPPMMGIWLGFNLVMMLALTVAAHESRRNVIKASLVGLVTGLLIQSFWLVPFILTNIGQVSLSASGNLDWLQDLSNQSSPERIIRLIGAWDWFTGWQGERYNAFVAYLEQPKIWRLALLPAVLALFGLLGGLFIRKALIEQSRIEQSSERRIHLAFQLTVTGLMILGLILSHGTHPPFTSLYQWLAEHWPGFWIYRSPWYKFTNLTAFGFAIWGGFAIGWLLELAQKIRQQQRPAVDNSRVAAFGLMISLGLILIPLRPWFDGTRYTIDPNKAVLPDLIPEARLDTQVASYLNQLPTGGIGILPYMPSEIYRDGYGSITSPYYYLLTRPYFERADRVGYPPGLTSGAGSAYRVFVEHLYSNNPDATLIARAIGLRYLVVRGDTRFDYYGAHDGPAEIRAFLKDQPEAQLIQTVGETEVYELTATEPRPVLTTATQSDRFIGDPIDGLGTLLGINTSASQPWPVLLFTTPEKQPEEQVIDVTRHGIDPQTPPPPLVNLKATGTTYTAEVSATTPFWLTLNRRQSRFWQIEVDGGQATGPVISLGYAPAWKITPDCQIDCQPLQIKISHQLDTMIKPLFTVHLLALIVFTLYLYSSYAKNSYAKPE</sequence>
<evidence type="ECO:0000256" key="1">
    <source>
        <dbReference type="SAM" id="Phobius"/>
    </source>
</evidence>